<protein>
    <submittedName>
        <fullName evidence="1">PhzF family phenazine biosynthesis protein</fullName>
    </submittedName>
</protein>
<dbReference type="EMBL" id="JAMQAW010000003">
    <property type="protein sequence ID" value="MCM2387393.1"/>
    <property type="molecule type" value="Genomic_DNA"/>
</dbReference>
<dbReference type="PANTHER" id="PTHR13774">
    <property type="entry name" value="PHENAZINE BIOSYNTHESIS PROTEIN"/>
    <property type="match status" value="1"/>
</dbReference>
<dbReference type="RefSeq" id="WP_250917758.1">
    <property type="nucleotide sequence ID" value="NZ_JAMQAW010000003.1"/>
</dbReference>
<keyword evidence="2" id="KW-1185">Reference proteome</keyword>
<gene>
    <name evidence="1" type="ORF">NBG84_03530</name>
</gene>
<proteinExistence type="predicted"/>
<organism evidence="1 2">
    <name type="scientific">Streptomyces albipurpureus</name>
    <dbReference type="NCBI Taxonomy" id="2897419"/>
    <lineage>
        <taxon>Bacteria</taxon>
        <taxon>Bacillati</taxon>
        <taxon>Actinomycetota</taxon>
        <taxon>Actinomycetes</taxon>
        <taxon>Kitasatosporales</taxon>
        <taxon>Streptomycetaceae</taxon>
        <taxon>Streptomyces</taxon>
    </lineage>
</organism>
<dbReference type="PANTHER" id="PTHR13774:SF32">
    <property type="entry name" value="ANTISENSE-ENHANCING SEQUENCE 1"/>
    <property type="match status" value="1"/>
</dbReference>
<evidence type="ECO:0000313" key="1">
    <source>
        <dbReference type="EMBL" id="MCM2387393.1"/>
    </source>
</evidence>
<sequence length="112" mass="12050">MNDAMDTLADELADVFSAVPHQGNQLAVVHEGADLDGRQMQRLGQEFNLSETAAVREVEAHPGGLRARVRLFTATVELPIAGHPLLGTAALLAHRHGQARKVLLEAPAAWSR</sequence>
<dbReference type="SUPFAM" id="SSF54506">
    <property type="entry name" value="Diaminopimelate epimerase-like"/>
    <property type="match status" value="1"/>
</dbReference>
<name>A0ABT0UG45_9ACTN</name>
<accession>A0ABT0UG45</accession>
<dbReference type="Pfam" id="PF02567">
    <property type="entry name" value="PhzC-PhzF"/>
    <property type="match status" value="1"/>
</dbReference>
<reference evidence="1" key="1">
    <citation type="submission" date="2022-06" db="EMBL/GenBank/DDBJ databases">
        <title>Genome public.</title>
        <authorList>
            <person name="Sun Q."/>
        </authorList>
    </citation>
    <scope>NUCLEOTIDE SEQUENCE</scope>
    <source>
        <strain evidence="1">CWNU-1</strain>
    </source>
</reference>
<comment type="caution">
    <text evidence="1">The sequence shown here is derived from an EMBL/GenBank/DDBJ whole genome shotgun (WGS) entry which is preliminary data.</text>
</comment>
<evidence type="ECO:0000313" key="2">
    <source>
        <dbReference type="Proteomes" id="UP001431429"/>
    </source>
</evidence>
<dbReference type="Proteomes" id="UP001431429">
    <property type="component" value="Unassembled WGS sequence"/>
</dbReference>
<dbReference type="InterPro" id="IPR003719">
    <property type="entry name" value="Phenazine_PhzF-like"/>
</dbReference>
<dbReference type="Gene3D" id="3.10.310.10">
    <property type="entry name" value="Diaminopimelate Epimerase, Chain A, domain 1"/>
    <property type="match status" value="1"/>
</dbReference>